<keyword evidence="3" id="KW-1185">Reference proteome</keyword>
<dbReference type="SUPFAM" id="SSF48403">
    <property type="entry name" value="Ankyrin repeat"/>
    <property type="match status" value="1"/>
</dbReference>
<protein>
    <submittedName>
        <fullName evidence="2">Uncharacterized protein</fullName>
    </submittedName>
</protein>
<dbReference type="InterPro" id="IPR002110">
    <property type="entry name" value="Ankyrin_rpt"/>
</dbReference>
<organism evidence="2 3">
    <name type="scientific">Cudoniella acicularis</name>
    <dbReference type="NCBI Taxonomy" id="354080"/>
    <lineage>
        <taxon>Eukaryota</taxon>
        <taxon>Fungi</taxon>
        <taxon>Dikarya</taxon>
        <taxon>Ascomycota</taxon>
        <taxon>Pezizomycotina</taxon>
        <taxon>Leotiomycetes</taxon>
        <taxon>Helotiales</taxon>
        <taxon>Tricladiaceae</taxon>
        <taxon>Cudoniella</taxon>
    </lineage>
</organism>
<keyword evidence="1" id="KW-0040">ANK repeat</keyword>
<accession>A0A8H4RN29</accession>
<dbReference type="PROSITE" id="PS50297">
    <property type="entry name" value="ANK_REP_REGION"/>
    <property type="match status" value="1"/>
</dbReference>
<dbReference type="EMBL" id="JAAMPI010000298">
    <property type="protein sequence ID" value="KAF4633004.1"/>
    <property type="molecule type" value="Genomic_DNA"/>
</dbReference>
<dbReference type="OrthoDB" id="3200163at2759"/>
<dbReference type="Gene3D" id="1.25.40.20">
    <property type="entry name" value="Ankyrin repeat-containing domain"/>
    <property type="match status" value="1"/>
</dbReference>
<gene>
    <name evidence="2" type="ORF">G7Y89_g5113</name>
</gene>
<dbReference type="Proteomes" id="UP000566819">
    <property type="component" value="Unassembled WGS sequence"/>
</dbReference>
<evidence type="ECO:0000313" key="3">
    <source>
        <dbReference type="Proteomes" id="UP000566819"/>
    </source>
</evidence>
<dbReference type="SMART" id="SM00248">
    <property type="entry name" value="ANK"/>
    <property type="match status" value="1"/>
</dbReference>
<feature type="repeat" description="ANK" evidence="1">
    <location>
        <begin position="303"/>
        <end position="335"/>
    </location>
</feature>
<comment type="caution">
    <text evidence="2">The sequence shown here is derived from an EMBL/GenBank/DDBJ whole genome shotgun (WGS) entry which is preliminary data.</text>
</comment>
<dbReference type="PROSITE" id="PS50088">
    <property type="entry name" value="ANK_REPEAT"/>
    <property type="match status" value="1"/>
</dbReference>
<sequence>MAEVVCVIASGISIFQLAGQLTRNIIKLKDYWAQIQDAPAEVEFLLRQVDSLGLIMNHIQVDHASQAKTAPNQDNTYLSQNLNLCKDGTRELSALVEDLADQIMGKRRWRKNVGCAKVVFKKDVIKRLKERMKIAVQLLSFSCQCHTNAMIQLQPEIILDRFTSHITSLHVEPATDKNVPNESPIQKPLLPSESSDIVVQHYNYWSSSSFRLQYFLGSLTYYQHTISKDLRPRWQSIVVGIHIRLRTYRRVPYDSSFFKAVHNGGVPRVRKMLRNCEAFVTDTSIPPSTVPLQSQPAYLGLTFGQTALHMATSNNDIEMCRMLVSEGADPLAFDDAIRDAWESGYISTFGNRNDTVDEDLDANARKQIMVTGTRHFLWRPLIRKFVGSGADPTLANNKAKLLTTIIKYFLFTGEEYEIAAFGTT</sequence>
<name>A0A8H4RN29_9HELO</name>
<proteinExistence type="predicted"/>
<dbReference type="AlphaFoldDB" id="A0A8H4RN29"/>
<dbReference type="Pfam" id="PF00023">
    <property type="entry name" value="Ank"/>
    <property type="match status" value="1"/>
</dbReference>
<dbReference type="InterPro" id="IPR036770">
    <property type="entry name" value="Ankyrin_rpt-contain_sf"/>
</dbReference>
<evidence type="ECO:0000256" key="1">
    <source>
        <dbReference type="PROSITE-ProRule" id="PRU00023"/>
    </source>
</evidence>
<evidence type="ECO:0000313" key="2">
    <source>
        <dbReference type="EMBL" id="KAF4633004.1"/>
    </source>
</evidence>
<reference evidence="2 3" key="1">
    <citation type="submission" date="2020-03" db="EMBL/GenBank/DDBJ databases">
        <title>Draft Genome Sequence of Cudoniella acicularis.</title>
        <authorList>
            <person name="Buettner E."/>
            <person name="Kellner H."/>
        </authorList>
    </citation>
    <scope>NUCLEOTIDE SEQUENCE [LARGE SCALE GENOMIC DNA]</scope>
    <source>
        <strain evidence="2 3">DSM 108380</strain>
    </source>
</reference>